<name>A0ABS1JPT9_9BURK</name>
<protein>
    <submittedName>
        <fullName evidence="3">CNP1-like family protein</fullName>
    </submittedName>
</protein>
<dbReference type="Pfam" id="PF08750">
    <property type="entry name" value="CNP1"/>
    <property type="match status" value="1"/>
</dbReference>
<proteinExistence type="predicted"/>
<dbReference type="EMBL" id="JAEQND010000007">
    <property type="protein sequence ID" value="MBL0426141.1"/>
    <property type="molecule type" value="Genomic_DNA"/>
</dbReference>
<dbReference type="RefSeq" id="WP_201690158.1">
    <property type="nucleotide sequence ID" value="NZ_JAEQND010000007.1"/>
</dbReference>
<evidence type="ECO:0000256" key="1">
    <source>
        <dbReference type="SAM" id="SignalP"/>
    </source>
</evidence>
<comment type="caution">
    <text evidence="3">The sequence shown here is derived from an EMBL/GenBank/DDBJ whole genome shotgun (WGS) entry which is preliminary data.</text>
</comment>
<accession>A0ABS1JPT9</accession>
<reference evidence="3 4" key="1">
    <citation type="journal article" date="2017" name="Int. J. Syst. Evol. Microbiol.">
        <title>Ramlibacter alkalitolerans sp. nov., alkali-tolerant bacterium isolated from soil of ginseng.</title>
        <authorList>
            <person name="Lee D.H."/>
            <person name="Cha C.J."/>
        </authorList>
    </citation>
    <scope>NUCLEOTIDE SEQUENCE [LARGE SCALE GENOMIC DNA]</scope>
    <source>
        <strain evidence="3 4">KACC 19305</strain>
    </source>
</reference>
<feature type="chain" id="PRO_5046580549" evidence="1">
    <location>
        <begin position="19"/>
        <end position="170"/>
    </location>
</feature>
<sequence>MQRTFVALALAGACLAVAAQVTPADPDWKEVEAPPPPALRTSGLVPVDVPGTSLQFGVDPASVSVGADRIVRYVIVATSPSGAVNAMYEGIRCEGGEVKVYARHNPDSGWVPSRGGDWQPLTTTPNSRHSLAVARSGACMGRGPNGTAAQIVLDLRAPIDRRFERGGVNR</sequence>
<dbReference type="InterPro" id="IPR014861">
    <property type="entry name" value="CNP1-like_dom"/>
</dbReference>
<evidence type="ECO:0000259" key="2">
    <source>
        <dbReference type="Pfam" id="PF08750"/>
    </source>
</evidence>
<evidence type="ECO:0000313" key="4">
    <source>
        <dbReference type="Proteomes" id="UP000622707"/>
    </source>
</evidence>
<keyword evidence="1" id="KW-0732">Signal</keyword>
<gene>
    <name evidence="3" type="ORF">JI746_13580</name>
</gene>
<feature type="signal peptide" evidence="1">
    <location>
        <begin position="1"/>
        <end position="18"/>
    </location>
</feature>
<evidence type="ECO:0000313" key="3">
    <source>
        <dbReference type="EMBL" id="MBL0426141.1"/>
    </source>
</evidence>
<keyword evidence="4" id="KW-1185">Reference proteome</keyword>
<organism evidence="3 4">
    <name type="scientific">Ramlibacter alkalitolerans</name>
    <dbReference type="NCBI Taxonomy" id="2039631"/>
    <lineage>
        <taxon>Bacteria</taxon>
        <taxon>Pseudomonadati</taxon>
        <taxon>Pseudomonadota</taxon>
        <taxon>Betaproteobacteria</taxon>
        <taxon>Burkholderiales</taxon>
        <taxon>Comamonadaceae</taxon>
        <taxon>Ramlibacter</taxon>
    </lineage>
</organism>
<feature type="domain" description="CNP1-like uncharacterised" evidence="2">
    <location>
        <begin position="25"/>
        <end position="156"/>
    </location>
</feature>
<dbReference type="Proteomes" id="UP000622707">
    <property type="component" value="Unassembled WGS sequence"/>
</dbReference>